<comment type="caution">
    <text evidence="4">The sequence shown here is derived from an EMBL/GenBank/DDBJ whole genome shotgun (WGS) entry which is preliminary data.</text>
</comment>
<keyword evidence="5" id="KW-1185">Reference proteome</keyword>
<organism evidence="4 5">
    <name type="scientific">Sphingobium nicotianae</name>
    <dbReference type="NCBI Taxonomy" id="2782607"/>
    <lineage>
        <taxon>Bacteria</taxon>
        <taxon>Pseudomonadati</taxon>
        <taxon>Pseudomonadota</taxon>
        <taxon>Alphaproteobacteria</taxon>
        <taxon>Sphingomonadales</taxon>
        <taxon>Sphingomonadaceae</taxon>
        <taxon>Sphingobium</taxon>
    </lineage>
</organism>
<dbReference type="EMBL" id="JAHGAW010000005">
    <property type="protein sequence ID" value="MBT2187130.1"/>
    <property type="molecule type" value="Genomic_DNA"/>
</dbReference>
<dbReference type="PROSITE" id="PS50110">
    <property type="entry name" value="RESPONSE_REGULATORY"/>
    <property type="match status" value="1"/>
</dbReference>
<evidence type="ECO:0000259" key="3">
    <source>
        <dbReference type="PROSITE" id="PS50110"/>
    </source>
</evidence>
<dbReference type="InterPro" id="IPR001789">
    <property type="entry name" value="Sig_transdc_resp-reg_receiver"/>
</dbReference>
<proteinExistence type="predicted"/>
<feature type="modified residue" description="4-aspartylphosphate" evidence="2">
    <location>
        <position position="63"/>
    </location>
</feature>
<feature type="domain" description="Response regulatory" evidence="3">
    <location>
        <begin position="12"/>
        <end position="124"/>
    </location>
</feature>
<dbReference type="PANTHER" id="PTHR44591">
    <property type="entry name" value="STRESS RESPONSE REGULATOR PROTEIN 1"/>
    <property type="match status" value="1"/>
</dbReference>
<dbReference type="InterPro" id="IPR050595">
    <property type="entry name" value="Bact_response_regulator"/>
</dbReference>
<reference evidence="4" key="1">
    <citation type="submission" date="2021-05" db="EMBL/GenBank/DDBJ databases">
        <title>Genome of Sphingobium sp. strain.</title>
        <authorList>
            <person name="Fan R."/>
        </authorList>
    </citation>
    <scope>NUCLEOTIDE SEQUENCE</scope>
    <source>
        <strain evidence="4">H33</strain>
    </source>
</reference>
<keyword evidence="1 2" id="KW-0597">Phosphoprotein</keyword>
<evidence type="ECO:0000256" key="2">
    <source>
        <dbReference type="PROSITE-ProRule" id="PRU00169"/>
    </source>
</evidence>
<evidence type="ECO:0000313" key="5">
    <source>
        <dbReference type="Proteomes" id="UP001138757"/>
    </source>
</evidence>
<dbReference type="InterPro" id="IPR011006">
    <property type="entry name" value="CheY-like_superfamily"/>
</dbReference>
<protein>
    <submittedName>
        <fullName evidence="4">Response regulator</fullName>
    </submittedName>
</protein>
<dbReference type="RefSeq" id="WP_214622875.1">
    <property type="nucleotide sequence ID" value="NZ_JAHGAW010000005.1"/>
</dbReference>
<evidence type="ECO:0000313" key="4">
    <source>
        <dbReference type="EMBL" id="MBT2187130.1"/>
    </source>
</evidence>
<dbReference type="SUPFAM" id="SSF52172">
    <property type="entry name" value="CheY-like"/>
    <property type="match status" value="1"/>
</dbReference>
<dbReference type="Pfam" id="PF00072">
    <property type="entry name" value="Response_reg"/>
    <property type="match status" value="1"/>
</dbReference>
<dbReference type="PANTHER" id="PTHR44591:SF21">
    <property type="entry name" value="TWO-COMPONENT RESPONSE REGULATOR"/>
    <property type="match status" value="1"/>
</dbReference>
<dbReference type="GO" id="GO:0000160">
    <property type="term" value="P:phosphorelay signal transduction system"/>
    <property type="evidence" value="ECO:0007669"/>
    <property type="project" value="InterPro"/>
</dbReference>
<dbReference type="Proteomes" id="UP001138757">
    <property type="component" value="Unassembled WGS sequence"/>
</dbReference>
<gene>
    <name evidence="4" type="ORF">KK488_09260</name>
</gene>
<dbReference type="SMART" id="SM00448">
    <property type="entry name" value="REC"/>
    <property type="match status" value="1"/>
</dbReference>
<dbReference type="AlphaFoldDB" id="A0A9X1DC47"/>
<evidence type="ECO:0000256" key="1">
    <source>
        <dbReference type="ARBA" id="ARBA00022553"/>
    </source>
</evidence>
<name>A0A9X1DC47_9SPHN</name>
<sequence>MFFSKRTQQIRRILIVEDEPLLAFDTEHALQQAGYEVVATVDRFRDADAVILGKGAVDLVITDIRLTGVRSGIELARHARELGIAVLFATANCPPDARDQGIALGWIAKPFQPRDLVRAIAICERLVSGLPAGRLPAPLTVFPQG</sequence>
<dbReference type="Gene3D" id="3.40.50.2300">
    <property type="match status" value="1"/>
</dbReference>
<accession>A0A9X1DC47</accession>